<evidence type="ECO:0000313" key="4">
    <source>
        <dbReference type="EMBL" id="GAA1110727.1"/>
    </source>
</evidence>
<protein>
    <recommendedName>
        <fullName evidence="6">Calcineurin-like phosphoesterase</fullName>
    </recommendedName>
</protein>
<dbReference type="SUPFAM" id="SSF89550">
    <property type="entry name" value="PHP domain-like"/>
    <property type="match status" value="1"/>
</dbReference>
<evidence type="ECO:0008006" key="6">
    <source>
        <dbReference type="Google" id="ProtNLM"/>
    </source>
</evidence>
<dbReference type="Gene3D" id="2.160.20.110">
    <property type="match status" value="3"/>
</dbReference>
<dbReference type="PANTHER" id="PTHR22953:SF153">
    <property type="entry name" value="PURPLE ACID PHOSPHATASE"/>
    <property type="match status" value="1"/>
</dbReference>
<dbReference type="SUPFAM" id="SSF56300">
    <property type="entry name" value="Metallo-dependent phosphatases"/>
    <property type="match status" value="1"/>
</dbReference>
<proteinExistence type="predicted"/>
<reference evidence="5" key="1">
    <citation type="journal article" date="2019" name="Int. J. Syst. Evol. Microbiol.">
        <title>The Global Catalogue of Microorganisms (GCM) 10K type strain sequencing project: providing services to taxonomists for standard genome sequencing and annotation.</title>
        <authorList>
            <consortium name="The Broad Institute Genomics Platform"/>
            <consortium name="The Broad Institute Genome Sequencing Center for Infectious Disease"/>
            <person name="Wu L."/>
            <person name="Ma J."/>
        </authorList>
    </citation>
    <scope>NUCLEOTIDE SEQUENCE [LARGE SCALE GENOMIC DNA]</scope>
    <source>
        <strain evidence="5">JCM 13008</strain>
    </source>
</reference>
<sequence length="2332" mass="244985">MRHEVLVRRGMGGALAGALLAGTLGVIAGPAHAEPVAEPRSTYLGRSLYTGEFHSHTSVSDGVLLPDDAFDHVHDETQADFFTLSEHDVMWDLRNGDDFIDDWRDAESTEWRYLHEQVEAYNAAQDELVAVPSIENTWYDGTGHINVFNADWKATARATEKGSVDGFGNAFGTGDMKYDMYTFFARLKQDPEAIAQFNHPSRTGKGNFFDFNGLDRQVDDRIDLIEVRSAAQGDQFVNALDKGWHLSPVWNGDEHSATWVTSNQAITGLWAEGHSLDDLYAAMRERSTYSTQDVNVELAFGGNGRLMGSILPGDTSEVTFDARLIDPDARDEFTKVELVTNGGEVAHLFPGVGGRSLELTHTRAVADGDYYFLRATQADGHLVYSAPLWIGETTRGADYAPQIDVASGFPTSAGYGSTIALPEVSATDDSGATPQLSFEVYDSAGQVPVVDGGFGIRSYEDHFVVVKATDAGGNIGAELLRITVDQDDLDPAGVFQHFGSTAVVTEQPGGAGLAVSTDRAIAKVYAQVLPEGSEDWTVAPVLTSTNDRPYEVNAIGNDEPVYQHAITGQTLRSHEFDLEALIDGGSYRYRFGVAVDGEAPRADDAAAWTDVQGEFVAGGAGNEPIYAIGDLQATSHDPGDLGLLRDVLDRLQEKAPGGRTLLQTGDLVDNGGRGQYWQEVFDHVFDGLDVQYAPVAGNHETYGDLDYDSQSQERTAIFGNMFNTPKNGAIGESNYSFNRGDVHIAVLNSVHDMEKQLNWLAKDIRASDRRWNVVTGHYSYYGGSHGSDGPLAADRPKLTAAFERLGVDLYIGGHDHIYKRSTVYDGRLAATPEEEARGTTFVTLGSAGPKFYDNVAYWWDDVVFDENTQVGTVLEPSEDGLRLTTYTVDGREVDSYTVRKPQGYWKVTSTDVVDRELAGIGVVSSEGTPERTTLIAATYDRSGTTLRDLRSAEAVLDHEGSEQLVRFASPLPVAPGDTLKVFAWDGLGTARPMRAPILAQEGIDGEGTAEDPYRIAGAADLDKIANDPSGHYLLTADLDLGGTVRPQLDQLVTFRGVLDGGGHTISGFDAGEAGGAGLFADNYGTIRNLVVRNEVTRTRGTLGLVADTNHGLIERVHTAGSIAGTTRVGGIVGDHYGTIRDSYSTADVSTTGLYAGGVVAIAIGESTSERIYSTGSVKATGRNAGGVVSYGYENTHVSQSVSLNKVVQGTSFAHAIVGRVADGQLADLQRNYASSAVSVLGETLTDPAAPDNWKGGVRPAVELRTAAFFADLGWNLESVWEWHAKAKRPVLRTAREQIDDTAVAPTLPQDTDGAYLIGSGEDLRKAAAFPDESYRLSGDVDLAGLDLPQLGADGAFNGVLDGAGHTFSHWTSTKGGPFALIGAQGRVHDLGVADVAITKPGARAGGLVDTLRGTVERVWTSGEVRAGSYAAGVAGDSFGTIRDAYSTANVRTTGGNYAGGIIGVADSPSTTERVYATGAVTASGTSAGGVSGYARNSQTVLRQAFALNPTVTGTTTSQRVVARAANGETAALSALYAVETVVAGVQSVPAEGPQTLNGATRTVAQATDAATWRTELGFDLDQVWEWSANGKRPVLQGATEQVAAPAGPTAEQDGEGYWLIRTPAELAKVATSPGESFRLAADLDLAGTEVRIESFSGRFDGAGHTIRGLTSTKGGLFGALTAEATVSDLALLDVAITKPTLKAGALVDTLRGTVERVRTSGEVRVHSYAGGIAAESFGTIRDSWSAVNATTTVADYAGGIVGVADSPSTTERVYVTGSVVSVKAAAGGVAGYARNSGTVIRQAVVLSPQVTATANAHRVVARFATGQTASLADLFAIDTLVPSVQTVTATGPSTVNGETRTGAELALPATWSAIGFGLDDVWSWDAEAERPVLALPAGGAGGVTADRSAALEPALEPGVARGSVVSADDRAVDRVAAAARTAAPEVVDDAAGERSHLVEVDGDRTRVSLSLGSGAGDEPAGVVVLAPGADLRDPKPADVLFLDQVGLDAAGQGSFAGAVGPLGRQRLVVGSADERGRYLARLDPSAAADPVGLTAVDLRIVEGAEAVLSVQTEAVGATGEVTFAVGEDALGAAELDSGSASLTLAAGRLPVGSHQVTVRYAGDELFAAASTTLRLTVEATSGHRAELGVGTLAQRWGSAATLRVTVSGEHGLPTGSVRLYRGEVQVASGRVVDGVAVVRVPALALRVGSHRLRVVYDGDARYGPVSAEVAARVAKAAASLKVLKVSPKKIRAKKSKAVLRVRVQVPAGVSATGTVTVRGAGIKARSVRVVRGVATVNVGKLRRPGVKRLSVVYSGSKDVERASRTVRIKVRR</sequence>
<dbReference type="Proteomes" id="UP001501581">
    <property type="component" value="Unassembled WGS sequence"/>
</dbReference>
<dbReference type="InterPro" id="IPR029052">
    <property type="entry name" value="Metallo-depent_PP-like"/>
</dbReference>
<feature type="domain" description="Bacterial Ig-like" evidence="3">
    <location>
        <begin position="2061"/>
        <end position="2137"/>
    </location>
</feature>
<dbReference type="InterPro" id="IPR039331">
    <property type="entry name" value="PAPs-like"/>
</dbReference>
<dbReference type="PANTHER" id="PTHR22953">
    <property type="entry name" value="ACID PHOSPHATASE RELATED"/>
    <property type="match status" value="1"/>
</dbReference>
<organism evidence="4 5">
    <name type="scientific">Nocardioides dubius</name>
    <dbReference type="NCBI Taxonomy" id="317019"/>
    <lineage>
        <taxon>Bacteria</taxon>
        <taxon>Bacillati</taxon>
        <taxon>Actinomycetota</taxon>
        <taxon>Actinomycetes</taxon>
        <taxon>Propionibacteriales</taxon>
        <taxon>Nocardioidaceae</taxon>
        <taxon>Nocardioides</taxon>
    </lineage>
</organism>
<feature type="domain" description="Calcineurin-like phosphoesterase" evidence="2">
    <location>
        <begin position="624"/>
        <end position="818"/>
    </location>
</feature>
<gene>
    <name evidence="4" type="ORF">GCM10009668_34390</name>
</gene>
<dbReference type="Pfam" id="PF00149">
    <property type="entry name" value="Metallophos"/>
    <property type="match status" value="1"/>
</dbReference>
<name>A0ABP4EIA3_9ACTN</name>
<accession>A0ABP4EIA3</accession>
<dbReference type="InterPro" id="IPR004843">
    <property type="entry name" value="Calcineurin-like_PHP"/>
</dbReference>
<evidence type="ECO:0000313" key="5">
    <source>
        <dbReference type="Proteomes" id="UP001501581"/>
    </source>
</evidence>
<evidence type="ECO:0000256" key="1">
    <source>
        <dbReference type="ARBA" id="ARBA00022729"/>
    </source>
</evidence>
<dbReference type="RefSeq" id="WP_343996087.1">
    <property type="nucleotide sequence ID" value="NZ_BAAALG010000013.1"/>
</dbReference>
<dbReference type="Pfam" id="PF16640">
    <property type="entry name" value="Big_3_5"/>
    <property type="match status" value="2"/>
</dbReference>
<keyword evidence="1" id="KW-0732">Signal</keyword>
<comment type="caution">
    <text evidence="4">The sequence shown here is derived from an EMBL/GenBank/DDBJ whole genome shotgun (WGS) entry which is preliminary data.</text>
</comment>
<dbReference type="Gene3D" id="3.60.21.10">
    <property type="match status" value="1"/>
</dbReference>
<dbReference type="InterPro" id="IPR016195">
    <property type="entry name" value="Pol/histidinol_Pase-like"/>
</dbReference>
<keyword evidence="5" id="KW-1185">Reference proteome</keyword>
<evidence type="ECO:0000259" key="2">
    <source>
        <dbReference type="Pfam" id="PF00149"/>
    </source>
</evidence>
<dbReference type="Gene3D" id="2.60.40.10">
    <property type="entry name" value="Immunoglobulins"/>
    <property type="match status" value="2"/>
</dbReference>
<evidence type="ECO:0000259" key="3">
    <source>
        <dbReference type="Pfam" id="PF16640"/>
    </source>
</evidence>
<dbReference type="EMBL" id="BAAALG010000013">
    <property type="protein sequence ID" value="GAA1110727.1"/>
    <property type="molecule type" value="Genomic_DNA"/>
</dbReference>
<feature type="domain" description="Bacterial Ig-like" evidence="3">
    <location>
        <begin position="2156"/>
        <end position="2231"/>
    </location>
</feature>
<dbReference type="Gene3D" id="3.20.20.140">
    <property type="entry name" value="Metal-dependent hydrolases"/>
    <property type="match status" value="1"/>
</dbReference>
<dbReference type="InterPro" id="IPR013783">
    <property type="entry name" value="Ig-like_fold"/>
</dbReference>
<dbReference type="InterPro" id="IPR032109">
    <property type="entry name" value="Big_3_5"/>
</dbReference>